<feature type="compositionally biased region" description="Pro residues" evidence="1">
    <location>
        <begin position="280"/>
        <end position="294"/>
    </location>
</feature>
<evidence type="ECO:0000256" key="1">
    <source>
        <dbReference type="SAM" id="MobiDB-lite"/>
    </source>
</evidence>
<sequence>MALTFADIHNMIVYLTKSDASEGFDQIINFLNASAIKYALTINPNIYVSCIKQFWSSVSVKKVNDVVRLQALVDRKKVIITEATIREALRLDDAESIDCLPNEEIFTKLSRIGYEKPSIKLVFYKAFFSAQWKFLIHTIHQCMSAKRTSWNEFSSSMASAIICLSTGRKFNFSKYIFDSLVRNVDSSSKCYMYLRFLQLMIRAQVGDLSSHTTKYSSPVLSQKVFANIRRIGKGFFRMETPLFKGILVPQQAVNAVDDVVADSVPTDDVADDVPTADSEPTPPSPPPTTIPLPP</sequence>
<proteinExistence type="predicted"/>
<reference evidence="2" key="1">
    <citation type="journal article" date="2019" name="Sci. Rep.">
        <title>Draft genome of Tanacetum cinerariifolium, the natural source of mosquito coil.</title>
        <authorList>
            <person name="Yamashiro T."/>
            <person name="Shiraishi A."/>
            <person name="Satake H."/>
            <person name="Nakayama K."/>
        </authorList>
    </citation>
    <scope>NUCLEOTIDE SEQUENCE</scope>
</reference>
<protein>
    <recommendedName>
        <fullName evidence="3">Xylulose kinase-1</fullName>
    </recommendedName>
</protein>
<organism evidence="2">
    <name type="scientific">Tanacetum cinerariifolium</name>
    <name type="common">Dalmatian daisy</name>
    <name type="synonym">Chrysanthemum cinerariifolium</name>
    <dbReference type="NCBI Taxonomy" id="118510"/>
    <lineage>
        <taxon>Eukaryota</taxon>
        <taxon>Viridiplantae</taxon>
        <taxon>Streptophyta</taxon>
        <taxon>Embryophyta</taxon>
        <taxon>Tracheophyta</taxon>
        <taxon>Spermatophyta</taxon>
        <taxon>Magnoliopsida</taxon>
        <taxon>eudicotyledons</taxon>
        <taxon>Gunneridae</taxon>
        <taxon>Pentapetalae</taxon>
        <taxon>asterids</taxon>
        <taxon>campanulids</taxon>
        <taxon>Asterales</taxon>
        <taxon>Asteraceae</taxon>
        <taxon>Asteroideae</taxon>
        <taxon>Anthemideae</taxon>
        <taxon>Anthemidinae</taxon>
        <taxon>Tanacetum</taxon>
    </lineage>
</organism>
<evidence type="ECO:0000313" key="2">
    <source>
        <dbReference type="EMBL" id="GEZ28459.1"/>
    </source>
</evidence>
<comment type="caution">
    <text evidence="2">The sequence shown here is derived from an EMBL/GenBank/DDBJ whole genome shotgun (WGS) entry which is preliminary data.</text>
</comment>
<feature type="region of interest" description="Disordered" evidence="1">
    <location>
        <begin position="265"/>
        <end position="294"/>
    </location>
</feature>
<dbReference type="EMBL" id="BKCJ010260968">
    <property type="protein sequence ID" value="GEZ28459.1"/>
    <property type="molecule type" value="Genomic_DNA"/>
</dbReference>
<evidence type="ECO:0008006" key="3">
    <source>
        <dbReference type="Google" id="ProtNLM"/>
    </source>
</evidence>
<dbReference type="AlphaFoldDB" id="A0A699I8S0"/>
<name>A0A699I8S0_TANCI</name>
<feature type="compositionally biased region" description="Low complexity" evidence="1">
    <location>
        <begin position="265"/>
        <end position="278"/>
    </location>
</feature>
<gene>
    <name evidence="2" type="ORF">Tci_500432</name>
</gene>
<accession>A0A699I8S0</accession>